<feature type="compositionally biased region" description="Low complexity" evidence="2">
    <location>
        <begin position="540"/>
        <end position="580"/>
    </location>
</feature>
<feature type="coiled-coil region" evidence="1">
    <location>
        <begin position="585"/>
        <end position="616"/>
    </location>
</feature>
<keyword evidence="3" id="KW-0812">Transmembrane</keyword>
<comment type="caution">
    <text evidence="4">The sequence shown here is derived from an EMBL/GenBank/DDBJ whole genome shotgun (WGS) entry which is preliminary data.</text>
</comment>
<evidence type="ECO:0000256" key="1">
    <source>
        <dbReference type="SAM" id="Coils"/>
    </source>
</evidence>
<evidence type="ECO:0000313" key="4">
    <source>
        <dbReference type="EMBL" id="OLP92114.1"/>
    </source>
</evidence>
<dbReference type="OrthoDB" id="427433at2759"/>
<protein>
    <recommendedName>
        <fullName evidence="6">TNFR-Cys domain-containing protein</fullName>
    </recommendedName>
</protein>
<evidence type="ECO:0000256" key="2">
    <source>
        <dbReference type="SAM" id="MobiDB-lite"/>
    </source>
</evidence>
<keyword evidence="3" id="KW-0472">Membrane</keyword>
<evidence type="ECO:0000313" key="5">
    <source>
        <dbReference type="Proteomes" id="UP000186817"/>
    </source>
</evidence>
<keyword evidence="5" id="KW-1185">Reference proteome</keyword>
<feature type="compositionally biased region" description="Low complexity" evidence="2">
    <location>
        <begin position="519"/>
        <end position="532"/>
    </location>
</feature>
<dbReference type="Proteomes" id="UP000186817">
    <property type="component" value="Unassembled WGS sequence"/>
</dbReference>
<accession>A0A1Q9DA89</accession>
<organism evidence="4 5">
    <name type="scientific">Symbiodinium microadriaticum</name>
    <name type="common">Dinoflagellate</name>
    <name type="synonym">Zooxanthella microadriatica</name>
    <dbReference type="NCBI Taxonomy" id="2951"/>
    <lineage>
        <taxon>Eukaryota</taxon>
        <taxon>Sar</taxon>
        <taxon>Alveolata</taxon>
        <taxon>Dinophyceae</taxon>
        <taxon>Suessiales</taxon>
        <taxon>Symbiodiniaceae</taxon>
        <taxon>Symbiodinium</taxon>
    </lineage>
</organism>
<feature type="compositionally biased region" description="Basic and acidic residues" evidence="2">
    <location>
        <begin position="1541"/>
        <end position="1562"/>
    </location>
</feature>
<feature type="region of interest" description="Disordered" evidence="2">
    <location>
        <begin position="1411"/>
        <end position="1458"/>
    </location>
</feature>
<dbReference type="EMBL" id="LSRX01000635">
    <property type="protein sequence ID" value="OLP92114.1"/>
    <property type="molecule type" value="Genomic_DNA"/>
</dbReference>
<keyword evidence="3" id="KW-1133">Transmembrane helix</keyword>
<feature type="region of interest" description="Disordered" evidence="2">
    <location>
        <begin position="1524"/>
        <end position="1563"/>
    </location>
</feature>
<feature type="region of interest" description="Disordered" evidence="2">
    <location>
        <begin position="518"/>
        <end position="581"/>
    </location>
</feature>
<evidence type="ECO:0008006" key="6">
    <source>
        <dbReference type="Google" id="ProtNLM"/>
    </source>
</evidence>
<sequence length="1602" mass="171654">MQVVKRIDAKTSRKLQVAIPSSSKRIGACVAGHPGYAPPQELSGQLATDAYGLWSMALSTGAADTYFFGHLFTDGHVPSTHQATHGIIDGKLFYASCCATCYPGEVIVGCHAYFAGVCQTCAAGRNASPVKRASRELVKRVSAARHVRAVQEGTCVSAVAGLIRVIAHRASGAAFLHRRQLLCGALLSASEGAVVDSRLVPVCTDCRSGRYEVANTEGACLDCETCSEDEAEMSADGFQVSGIDLSEQFPETCWDDRNCEGASVSAEASLCLSGFWRVALYRREIDNFAGAEVAELGDWFSAELEQESSLDAPNAVLMKRGLQLPSGLPEASGYFLRVFFFDAGGSCCAGTSVAPLFADSEDLSLAGHLLDVQAAVDVAAEDISSGSWQAFGFHGPLAGRCPALYVEAAHTLLSDTCASHTGDIEGGALRTWEACERSKALQLGLPAGQRSLLPFALLHSSGSADIAALGAAFPVKEAGERLLDMEQIHEVMVQLIPPNLTVWRSLVQPLFAAPERLLSNSTSNGTGPSSPNATEEPSGEANESQGNASSNASAASGSNASNSSNATAESGTTSTTSTTAGPVLLDFTEESAEALLEQLKREALQAAAGAEALRAQWQSEVSSCVQLLAPKLRELQEIDKLLGESAEAAGFSVVRMAQAATWKLRKELQDLVNATDLVEKEQKSIDVLQRIGSMALMMLGTWGQSWYHGLEWRLLVQVDSAAWPPNMMPPMGGGLSMPGAVPIADTRQRVWEPFLEVAESWFSFAEEIRLELENQTDFGTSALSRLLPIMHGAVDQVAAFTEEVLEPYAREGSMLFAGPLPNISQPASCGNRGWCLSFVARQVSEELALEDAWDGFGPQAVRPWIDPRVEDLRLKRASTEILQMAWGRIRIFEELLLQVIDVRDIQKEPSISAAASAQSTHIAAHIDVILQWSKWSNMSSSAGSDRPEAAWHWHELRKLRSALDLSRRSAALLARRRLSRLELLTAWVSGQRDDGYSTGPATWSWRQPWSPWSLHSAGSPAMALFDASAAAAAKLEAAIGEQELHAATRAQAYLRIDISSDLHPVAYAGLVQTGSAMLRLMAPAGRDHMMMHSDAKAFLISLPASQLPDPLQAGAETGEAPSGAFPQPHVELRLKRLSGAFDAADTSVEPPQEGTLPFVTRHDRGTCMPLAQIQAEKAPEIVPAALLPLDGFWVLTARDGTTARLLQIDEGTVLRLLFEIDVPDGTPPWPLLSDTRDVLYKLPEDGLCSGLRPIFGSAPETSTFPPTTRTTLHTQTATTIPLIPTTSRQGVIIVEEEEDLVLAPKRSTSLAPGAAPEPWTPPIWFYAVLFLLVLGAMVLAVRWTFKYQRRRIQNAGKIVPEALQEEGKVPVEEGTSQATQEAAPTILTKDGSALREAAAVKASENPYLAMAKKSPKKMASRKSGSWEISDTPREDDPKNEDEDNKSWSEASTPEGSDAEALGAHAQNFSPDALTAGALRAHAQDFLPDARAAQALEAHAKSLASSSTGPAPAPALPVVPPAEVRLQGSKHSKNSKSSGDSAVRDAAARPEEEKEGAEARGVDAEAGDSWNRRFIGSCACACRCKDDTRLRTVSKVGVLAKCL</sequence>
<name>A0A1Q9DA89_SYMMI</name>
<feature type="transmembrane region" description="Helical" evidence="3">
    <location>
        <begin position="1323"/>
        <end position="1345"/>
    </location>
</feature>
<keyword evidence="1" id="KW-0175">Coiled coil</keyword>
<evidence type="ECO:0000256" key="3">
    <source>
        <dbReference type="SAM" id="Phobius"/>
    </source>
</evidence>
<proteinExistence type="predicted"/>
<reference evidence="4 5" key="1">
    <citation type="submission" date="2016-02" db="EMBL/GenBank/DDBJ databases">
        <title>Genome analysis of coral dinoflagellate symbionts highlights evolutionary adaptations to a symbiotic lifestyle.</title>
        <authorList>
            <person name="Aranda M."/>
            <person name="Li Y."/>
            <person name="Liew Y.J."/>
            <person name="Baumgarten S."/>
            <person name="Simakov O."/>
            <person name="Wilson M."/>
            <person name="Piel J."/>
            <person name="Ashoor H."/>
            <person name="Bougouffa S."/>
            <person name="Bajic V.B."/>
            <person name="Ryu T."/>
            <person name="Ravasi T."/>
            <person name="Bayer T."/>
            <person name="Micklem G."/>
            <person name="Kim H."/>
            <person name="Bhak J."/>
            <person name="Lajeunesse T.C."/>
            <person name="Voolstra C.R."/>
        </authorList>
    </citation>
    <scope>NUCLEOTIDE SEQUENCE [LARGE SCALE GENOMIC DNA]</scope>
    <source>
        <strain evidence="4 5">CCMP2467</strain>
    </source>
</reference>
<gene>
    <name evidence="4" type="ORF">AK812_SmicGene26133</name>
</gene>